<dbReference type="AlphaFoldDB" id="E0IFJ7"/>
<evidence type="ECO:0000313" key="2">
    <source>
        <dbReference type="EMBL" id="EFM08973.1"/>
    </source>
</evidence>
<dbReference type="EMBL" id="AEDD01000013">
    <property type="protein sequence ID" value="EFM08973.1"/>
    <property type="molecule type" value="Genomic_DNA"/>
</dbReference>
<dbReference type="Proteomes" id="UP000005387">
    <property type="component" value="Unassembled WGS sequence"/>
</dbReference>
<dbReference type="STRING" id="717606.PaecuDRAFT_4438"/>
<organism evidence="2 3">
    <name type="scientific">Paenibacillus curdlanolyticus YK9</name>
    <dbReference type="NCBI Taxonomy" id="717606"/>
    <lineage>
        <taxon>Bacteria</taxon>
        <taxon>Bacillati</taxon>
        <taxon>Bacillota</taxon>
        <taxon>Bacilli</taxon>
        <taxon>Bacillales</taxon>
        <taxon>Paenibacillaceae</taxon>
        <taxon>Paenibacillus</taxon>
    </lineage>
</organism>
<dbReference type="InterPro" id="IPR013216">
    <property type="entry name" value="Methyltransf_11"/>
</dbReference>
<dbReference type="CDD" id="cd02440">
    <property type="entry name" value="AdoMet_MTases"/>
    <property type="match status" value="1"/>
</dbReference>
<dbReference type="GO" id="GO:0032259">
    <property type="term" value="P:methylation"/>
    <property type="evidence" value="ECO:0007669"/>
    <property type="project" value="UniProtKB-KW"/>
</dbReference>
<evidence type="ECO:0000259" key="1">
    <source>
        <dbReference type="Pfam" id="PF08241"/>
    </source>
</evidence>
<dbReference type="Pfam" id="PF08241">
    <property type="entry name" value="Methyltransf_11"/>
    <property type="match status" value="1"/>
</dbReference>
<proteinExistence type="predicted"/>
<protein>
    <submittedName>
        <fullName evidence="2">Methyltransferase type 11</fullName>
    </submittedName>
</protein>
<accession>E0IFJ7</accession>
<dbReference type="RefSeq" id="WP_006040421.1">
    <property type="nucleotide sequence ID" value="NZ_AEDD01000013.1"/>
</dbReference>
<name>E0IFJ7_9BACL</name>
<dbReference type="InterPro" id="IPR029063">
    <property type="entry name" value="SAM-dependent_MTases_sf"/>
</dbReference>
<sequence length="235" mass="26148">MPQMDHNLVYQKEADQYHLLISKQPQLADVVNSIRACSGLDIVDLGAGTGRLTAALAPYAKSIKALDASAAMLQVNASRLLKGGFANWTTAVADLRKLPLEDQSADLIVAGWSICYLASDNDPRWKNNLQEVMAEMHRVLRPNGAIVIFETMGTGTAAPNPPGFLKPYYSMLVERYGFSHKWIRTDYQFESPEQAEELARFFFGDELADEVREQALSVVPECAGVWWLNRSSHSK</sequence>
<keyword evidence="2" id="KW-0808">Transferase</keyword>
<dbReference type="SUPFAM" id="SSF53335">
    <property type="entry name" value="S-adenosyl-L-methionine-dependent methyltransferases"/>
    <property type="match status" value="1"/>
</dbReference>
<dbReference type="PANTHER" id="PTHR42912">
    <property type="entry name" value="METHYLTRANSFERASE"/>
    <property type="match status" value="1"/>
</dbReference>
<feature type="domain" description="Methyltransferase type 11" evidence="1">
    <location>
        <begin position="43"/>
        <end position="148"/>
    </location>
</feature>
<dbReference type="GO" id="GO:0008757">
    <property type="term" value="F:S-adenosylmethionine-dependent methyltransferase activity"/>
    <property type="evidence" value="ECO:0007669"/>
    <property type="project" value="InterPro"/>
</dbReference>
<reference evidence="2 3" key="1">
    <citation type="submission" date="2010-07" db="EMBL/GenBank/DDBJ databases">
        <title>The draft genome of Paenibacillus curdlanolyticus YK9.</title>
        <authorList>
            <consortium name="US DOE Joint Genome Institute (JGI-PGF)"/>
            <person name="Lucas S."/>
            <person name="Copeland A."/>
            <person name="Lapidus A."/>
            <person name="Cheng J.-F."/>
            <person name="Bruce D."/>
            <person name="Goodwin L."/>
            <person name="Pitluck S."/>
            <person name="Land M.L."/>
            <person name="Hauser L."/>
            <person name="Chang Y.-J."/>
            <person name="Jeffries C."/>
            <person name="Anderson I.J."/>
            <person name="Johnson E."/>
            <person name="Loganathan U."/>
            <person name="Mulhopadhyay B."/>
            <person name="Kyrpides N."/>
            <person name="Woyke T.J."/>
        </authorList>
    </citation>
    <scope>NUCLEOTIDE SEQUENCE [LARGE SCALE GENOMIC DNA]</scope>
    <source>
        <strain evidence="2 3">YK9</strain>
    </source>
</reference>
<gene>
    <name evidence="2" type="ORF">PaecuDRAFT_4438</name>
</gene>
<dbReference type="Gene3D" id="3.40.50.150">
    <property type="entry name" value="Vaccinia Virus protein VP39"/>
    <property type="match status" value="1"/>
</dbReference>
<dbReference type="InterPro" id="IPR050508">
    <property type="entry name" value="Methyltransf_Superfamily"/>
</dbReference>
<keyword evidence="3" id="KW-1185">Reference proteome</keyword>
<dbReference type="eggNOG" id="COG2226">
    <property type="taxonomic scope" value="Bacteria"/>
</dbReference>
<evidence type="ECO:0000313" key="3">
    <source>
        <dbReference type="Proteomes" id="UP000005387"/>
    </source>
</evidence>
<dbReference type="OrthoDB" id="9784101at2"/>
<keyword evidence="2" id="KW-0489">Methyltransferase</keyword>